<accession>A0A5B9PJU9</accession>
<protein>
    <submittedName>
        <fullName evidence="2">Uncharacterized protein</fullName>
    </submittedName>
</protein>
<dbReference type="AlphaFoldDB" id="A0A5B9PJU9"/>
<dbReference type="KEGG" id="mff:MFFC18_48690"/>
<evidence type="ECO:0000256" key="1">
    <source>
        <dbReference type="SAM" id="MobiDB-lite"/>
    </source>
</evidence>
<dbReference type="InterPro" id="IPR040837">
    <property type="entry name" value="Bact_RF_family7"/>
</dbReference>
<keyword evidence="3" id="KW-1185">Reference proteome</keyword>
<evidence type="ECO:0000313" key="2">
    <source>
        <dbReference type="EMBL" id="QEG24946.1"/>
    </source>
</evidence>
<organism evidence="2 3">
    <name type="scientific">Mariniblastus fucicola</name>
    <dbReference type="NCBI Taxonomy" id="980251"/>
    <lineage>
        <taxon>Bacteria</taxon>
        <taxon>Pseudomonadati</taxon>
        <taxon>Planctomycetota</taxon>
        <taxon>Planctomycetia</taxon>
        <taxon>Pirellulales</taxon>
        <taxon>Pirellulaceae</taxon>
        <taxon>Mariniblastus</taxon>
    </lineage>
</organism>
<sequence>MNPVNKAIVDRLVGQTESENLVLSLFAPMHRAGREVQQNEIVWKNVLTEARKKLAESGADEEEADKLLSAASRKLEDETFWQHQSDGLAYFSDGDSSEFLKLDHEVESITHVSNEYLIGPVASSLADLTESFILACSPKRVRLLKVTGNSVADLDPEELPENLVEALNIDEYVSALQHRSTANSSTGSQKATTFHGHGGSDPDVKKQDEILQYFHVLDRALDSAIGSHTKNGDACLIFAGVDYLFPIFKEASSYPNLCDEAISGNPDDLKPAELLEKAQPIIRAMADEKVIQQLSEFSDKNHSDWASLDESEVSKAAVLGQIKTLFVSDEASRIEYSKCISLTIQYGGKIVLVEQSQLEDMNLDFDIAAIFRTPAGSFLDAVEAVEDSIC</sequence>
<evidence type="ECO:0000313" key="3">
    <source>
        <dbReference type="Proteomes" id="UP000322214"/>
    </source>
</evidence>
<proteinExistence type="predicted"/>
<dbReference type="Pfam" id="PF18849">
    <property type="entry name" value="baeRF_family7"/>
    <property type="match status" value="1"/>
</dbReference>
<name>A0A5B9PJU9_9BACT</name>
<gene>
    <name evidence="2" type="ORF">MFFC18_48690</name>
</gene>
<dbReference type="RefSeq" id="WP_075082784.1">
    <property type="nucleotide sequence ID" value="NZ_CP042912.1"/>
</dbReference>
<reference evidence="2 3" key="1">
    <citation type="submission" date="2019-08" db="EMBL/GenBank/DDBJ databases">
        <title>Deep-cultivation of Planctomycetes and their phenomic and genomic characterization uncovers novel biology.</title>
        <authorList>
            <person name="Wiegand S."/>
            <person name="Jogler M."/>
            <person name="Boedeker C."/>
            <person name="Pinto D."/>
            <person name="Vollmers J."/>
            <person name="Rivas-Marin E."/>
            <person name="Kohn T."/>
            <person name="Peeters S.H."/>
            <person name="Heuer A."/>
            <person name="Rast P."/>
            <person name="Oberbeckmann S."/>
            <person name="Bunk B."/>
            <person name="Jeske O."/>
            <person name="Meyerdierks A."/>
            <person name="Storesund J.E."/>
            <person name="Kallscheuer N."/>
            <person name="Luecker S."/>
            <person name="Lage O.M."/>
            <person name="Pohl T."/>
            <person name="Merkel B.J."/>
            <person name="Hornburger P."/>
            <person name="Mueller R.-W."/>
            <person name="Bruemmer F."/>
            <person name="Labrenz M."/>
            <person name="Spormann A.M."/>
            <person name="Op den Camp H."/>
            <person name="Overmann J."/>
            <person name="Amann R."/>
            <person name="Jetten M.S.M."/>
            <person name="Mascher T."/>
            <person name="Medema M.H."/>
            <person name="Devos D.P."/>
            <person name="Kaster A.-K."/>
            <person name="Ovreas L."/>
            <person name="Rohde M."/>
            <person name="Galperin M.Y."/>
            <person name="Jogler C."/>
        </authorList>
    </citation>
    <scope>NUCLEOTIDE SEQUENCE [LARGE SCALE GENOMIC DNA]</scope>
    <source>
        <strain evidence="2 3">FC18</strain>
    </source>
</reference>
<dbReference type="Proteomes" id="UP000322214">
    <property type="component" value="Chromosome"/>
</dbReference>
<dbReference type="STRING" id="980251.GCA_001642875_04997"/>
<dbReference type="EMBL" id="CP042912">
    <property type="protein sequence ID" value="QEG24946.1"/>
    <property type="molecule type" value="Genomic_DNA"/>
</dbReference>
<dbReference type="OrthoDB" id="4393931at2"/>
<feature type="compositionally biased region" description="Polar residues" evidence="1">
    <location>
        <begin position="180"/>
        <end position="192"/>
    </location>
</feature>
<feature type="region of interest" description="Disordered" evidence="1">
    <location>
        <begin position="180"/>
        <end position="203"/>
    </location>
</feature>